<dbReference type="InterPro" id="IPR001875">
    <property type="entry name" value="DED_dom"/>
</dbReference>
<evidence type="ECO:0000313" key="5">
    <source>
        <dbReference type="Proteomes" id="UP000663823"/>
    </source>
</evidence>
<dbReference type="SUPFAM" id="SSF47986">
    <property type="entry name" value="DEATH domain"/>
    <property type="match status" value="1"/>
</dbReference>
<evidence type="ECO:0000313" key="4">
    <source>
        <dbReference type="EMBL" id="CAF3557398.1"/>
    </source>
</evidence>
<keyword evidence="1" id="KW-0677">Repeat</keyword>
<dbReference type="PROSITE" id="PS51125">
    <property type="entry name" value="NHL"/>
    <property type="match status" value="1"/>
</dbReference>
<dbReference type="AlphaFoldDB" id="A0A818KT69"/>
<accession>A0A818KT69</accession>
<proteinExistence type="predicted"/>
<gene>
    <name evidence="4" type="ORF">OTI717_LOCUS4623</name>
</gene>
<name>A0A818KT69_9BILA</name>
<evidence type="ECO:0000256" key="1">
    <source>
        <dbReference type="ARBA" id="ARBA00022737"/>
    </source>
</evidence>
<dbReference type="GO" id="GO:0042981">
    <property type="term" value="P:regulation of apoptotic process"/>
    <property type="evidence" value="ECO:0007669"/>
    <property type="project" value="InterPro"/>
</dbReference>
<sequence>MDFRALLVQVQDRLSDADRRRLHFLFAGDIPKWYNIHPSMSGTLDLLQWLIEHDKVSEEDITILMKAFRKINCTEAVALLMGNDCSVHPCPDTFISRQSHIPPCATWSSKVTTMAGIFGKEGDSPLHLNMPTSLAIDLDGNLFVSDEKNNRIQRFAPGETSGVTVIWNLQSPQQIQLDYRTKALYVSEMEGGRVLKWDLQTREGVTIVRNCRLCTGVFVSSKGFIYVVENRRHNVVKYQWDGRIRLDSEYSQQELQGAHGLAFDQVGNIPPYSDPQSTQNVLMNEQIFNKISQTLAQSLSTTSK</sequence>
<dbReference type="InterPro" id="IPR001258">
    <property type="entry name" value="NHL_repeat"/>
</dbReference>
<dbReference type="Pfam" id="PF01436">
    <property type="entry name" value="NHL"/>
    <property type="match status" value="1"/>
</dbReference>
<feature type="repeat" description="NHL" evidence="2">
    <location>
        <begin position="115"/>
        <end position="158"/>
    </location>
</feature>
<protein>
    <recommendedName>
        <fullName evidence="3">DED domain-containing protein</fullName>
    </recommendedName>
</protein>
<evidence type="ECO:0000259" key="3">
    <source>
        <dbReference type="PROSITE" id="PS50168"/>
    </source>
</evidence>
<dbReference type="InterPro" id="IPR011029">
    <property type="entry name" value="DEATH-like_dom_sf"/>
</dbReference>
<dbReference type="SUPFAM" id="SSF101898">
    <property type="entry name" value="NHL repeat"/>
    <property type="match status" value="1"/>
</dbReference>
<reference evidence="4" key="1">
    <citation type="submission" date="2021-02" db="EMBL/GenBank/DDBJ databases">
        <authorList>
            <person name="Nowell W R."/>
        </authorList>
    </citation>
    <scope>NUCLEOTIDE SEQUENCE</scope>
</reference>
<dbReference type="PROSITE" id="PS50168">
    <property type="entry name" value="DED"/>
    <property type="match status" value="1"/>
</dbReference>
<organism evidence="4 5">
    <name type="scientific">Rotaria sordida</name>
    <dbReference type="NCBI Taxonomy" id="392033"/>
    <lineage>
        <taxon>Eukaryota</taxon>
        <taxon>Metazoa</taxon>
        <taxon>Spiralia</taxon>
        <taxon>Gnathifera</taxon>
        <taxon>Rotifera</taxon>
        <taxon>Eurotatoria</taxon>
        <taxon>Bdelloidea</taxon>
        <taxon>Philodinida</taxon>
        <taxon>Philodinidae</taxon>
        <taxon>Rotaria</taxon>
    </lineage>
</organism>
<dbReference type="Gene3D" id="2.120.10.30">
    <property type="entry name" value="TolB, C-terminal domain"/>
    <property type="match status" value="1"/>
</dbReference>
<feature type="domain" description="DED" evidence="3">
    <location>
        <begin position="2"/>
        <end position="82"/>
    </location>
</feature>
<comment type="caution">
    <text evidence="4">The sequence shown here is derived from an EMBL/GenBank/DDBJ whole genome shotgun (WGS) entry which is preliminary data.</text>
</comment>
<dbReference type="EMBL" id="CAJOAX010000282">
    <property type="protein sequence ID" value="CAF3557398.1"/>
    <property type="molecule type" value="Genomic_DNA"/>
</dbReference>
<evidence type="ECO:0000256" key="2">
    <source>
        <dbReference type="PROSITE-ProRule" id="PRU00504"/>
    </source>
</evidence>
<dbReference type="Proteomes" id="UP000663823">
    <property type="component" value="Unassembled WGS sequence"/>
</dbReference>
<dbReference type="InterPro" id="IPR011042">
    <property type="entry name" value="6-blade_b-propeller_TolB-like"/>
</dbReference>
<dbReference type="Gene3D" id="1.10.533.10">
    <property type="entry name" value="Death Domain, Fas"/>
    <property type="match status" value="1"/>
</dbReference>